<evidence type="ECO:0000256" key="4">
    <source>
        <dbReference type="PIRNR" id="PIRNR001213"/>
    </source>
</evidence>
<evidence type="ECO:0000313" key="5">
    <source>
        <dbReference type="EMBL" id="KAJ3054833.1"/>
    </source>
</evidence>
<evidence type="ECO:0000256" key="3">
    <source>
        <dbReference type="ARBA" id="ARBA00023242"/>
    </source>
</evidence>
<dbReference type="GO" id="GO:0005634">
    <property type="term" value="C:nucleus"/>
    <property type="evidence" value="ECO:0007669"/>
    <property type="project" value="UniProtKB-SubCell"/>
</dbReference>
<dbReference type="EMBL" id="JADGJD010000113">
    <property type="protein sequence ID" value="KAJ3054833.1"/>
    <property type="molecule type" value="Genomic_DNA"/>
</dbReference>
<protein>
    <recommendedName>
        <fullName evidence="4">Proteasome subunit beta</fullName>
    </recommendedName>
</protein>
<keyword evidence="2 4" id="KW-0647">Proteasome</keyword>
<dbReference type="PIRSF" id="PIRSF001213">
    <property type="entry name" value="Psome_endopept_beta"/>
    <property type="match status" value="1"/>
</dbReference>
<name>A0AAD5SJC4_9FUNG</name>
<proteinExistence type="inferred from homology"/>
<dbReference type="FunFam" id="3.60.20.10:FF:000014">
    <property type="entry name" value="Proteasome subunit beta type-7"/>
    <property type="match status" value="1"/>
</dbReference>
<evidence type="ECO:0000256" key="2">
    <source>
        <dbReference type="ARBA" id="ARBA00022942"/>
    </source>
</evidence>
<evidence type="ECO:0000313" key="6">
    <source>
        <dbReference type="Proteomes" id="UP001212841"/>
    </source>
</evidence>
<gene>
    <name evidence="5" type="primary">PRE4</name>
    <name evidence="5" type="ORF">HK097_000698</name>
</gene>
<accession>A0AAD5SJC4</accession>
<comment type="function">
    <text evidence="4">Non-catalytic component of the proteasome.</text>
</comment>
<dbReference type="Pfam" id="PF00227">
    <property type="entry name" value="Proteasome"/>
    <property type="match status" value="1"/>
</dbReference>
<evidence type="ECO:0000256" key="1">
    <source>
        <dbReference type="ARBA" id="ARBA00022490"/>
    </source>
</evidence>
<sequence length="265" mass="29495">MDHFPGNWGQPRSRDDHVFSSTDYFPGHNAYDVGSRAASGPAQRTQQPMVTGTSVLGITFKDGIMLAADTLASYGSLARFRDVQRIIKVGDSTLIGASGEVADFQYIEHILETLTIQEYDHDDGQKLSPRHIYEYLSRVMYGRRSNFNPLWNSLIVGGVKDGDRFLGFVDLQGTTYQSSTIATGYGAYIGQPLLRKAVEGREDELTEEEARKVLEDVMRVLFYRDARSLNKIQIATVTAAGSKITEPYELQTEWAFAEGVRGYGA</sequence>
<dbReference type="PROSITE" id="PS00854">
    <property type="entry name" value="PROTEASOME_BETA_1"/>
    <property type="match status" value="1"/>
</dbReference>
<comment type="caution">
    <text evidence="5">The sequence shown here is derived from an EMBL/GenBank/DDBJ whole genome shotgun (WGS) entry which is preliminary data.</text>
</comment>
<dbReference type="PANTHER" id="PTHR32194">
    <property type="entry name" value="METALLOPROTEASE TLDD"/>
    <property type="match status" value="1"/>
</dbReference>
<dbReference type="InterPro" id="IPR023333">
    <property type="entry name" value="Proteasome_suB-type"/>
</dbReference>
<dbReference type="GO" id="GO:0005737">
    <property type="term" value="C:cytoplasm"/>
    <property type="evidence" value="ECO:0007669"/>
    <property type="project" value="UniProtKB-SubCell"/>
</dbReference>
<reference evidence="5" key="1">
    <citation type="submission" date="2020-05" db="EMBL/GenBank/DDBJ databases">
        <title>Phylogenomic resolution of chytrid fungi.</title>
        <authorList>
            <person name="Stajich J.E."/>
            <person name="Amses K."/>
            <person name="Simmons R."/>
            <person name="Seto K."/>
            <person name="Myers J."/>
            <person name="Bonds A."/>
            <person name="Quandt C.A."/>
            <person name="Barry K."/>
            <person name="Liu P."/>
            <person name="Grigoriev I."/>
            <person name="Longcore J.E."/>
            <person name="James T.Y."/>
        </authorList>
    </citation>
    <scope>NUCLEOTIDE SEQUENCE</scope>
    <source>
        <strain evidence="5">JEL0318</strain>
    </source>
</reference>
<dbReference type="PANTHER" id="PTHR32194:SF6">
    <property type="entry name" value="PROTEASOME SUBUNIT BETA"/>
    <property type="match status" value="1"/>
</dbReference>
<keyword evidence="3 4" id="KW-0539">Nucleus</keyword>
<dbReference type="InterPro" id="IPR029055">
    <property type="entry name" value="Ntn_hydrolases_N"/>
</dbReference>
<dbReference type="PROSITE" id="PS51476">
    <property type="entry name" value="PROTEASOME_BETA_2"/>
    <property type="match status" value="1"/>
</dbReference>
<dbReference type="SUPFAM" id="SSF56235">
    <property type="entry name" value="N-terminal nucleophile aminohydrolases (Ntn hydrolases)"/>
    <property type="match status" value="1"/>
</dbReference>
<comment type="subcellular location">
    <subcellularLocation>
        <location evidence="4">Cytoplasm</location>
    </subcellularLocation>
    <subcellularLocation>
        <location evidence="4">Nucleus</location>
    </subcellularLocation>
</comment>
<dbReference type="InterPro" id="IPR001353">
    <property type="entry name" value="Proteasome_sua/b"/>
</dbReference>
<organism evidence="5 6">
    <name type="scientific">Rhizophlyctis rosea</name>
    <dbReference type="NCBI Taxonomy" id="64517"/>
    <lineage>
        <taxon>Eukaryota</taxon>
        <taxon>Fungi</taxon>
        <taxon>Fungi incertae sedis</taxon>
        <taxon>Chytridiomycota</taxon>
        <taxon>Chytridiomycota incertae sedis</taxon>
        <taxon>Chytridiomycetes</taxon>
        <taxon>Rhizophlyctidales</taxon>
        <taxon>Rhizophlyctidaceae</taxon>
        <taxon>Rhizophlyctis</taxon>
    </lineage>
</organism>
<dbReference type="InterPro" id="IPR016050">
    <property type="entry name" value="Proteasome_bsu_CS"/>
</dbReference>
<dbReference type="GO" id="GO:0019774">
    <property type="term" value="C:proteasome core complex, beta-subunit complex"/>
    <property type="evidence" value="ECO:0007669"/>
    <property type="project" value="UniProtKB-UniRule"/>
</dbReference>
<dbReference type="InterPro" id="IPR016295">
    <property type="entry name" value="Proteasome_beta4"/>
</dbReference>
<dbReference type="AlphaFoldDB" id="A0AAD5SJC4"/>
<dbReference type="Gene3D" id="3.60.20.10">
    <property type="entry name" value="Glutamine Phosphoribosylpyrophosphate, subunit 1, domain 1"/>
    <property type="match status" value="1"/>
</dbReference>
<keyword evidence="1 4" id="KW-0963">Cytoplasm</keyword>
<comment type="similarity">
    <text evidence="4">Belongs to the peptidase T1B family.</text>
</comment>
<keyword evidence="6" id="KW-1185">Reference proteome</keyword>
<dbReference type="CDD" id="cd03760">
    <property type="entry name" value="proteasome_beta_type_4"/>
    <property type="match status" value="1"/>
</dbReference>
<dbReference type="GO" id="GO:0051603">
    <property type="term" value="P:proteolysis involved in protein catabolic process"/>
    <property type="evidence" value="ECO:0007669"/>
    <property type="project" value="InterPro"/>
</dbReference>
<dbReference type="Proteomes" id="UP001212841">
    <property type="component" value="Unassembled WGS sequence"/>
</dbReference>